<accession>A0ACC1ITS7</accession>
<keyword evidence="2" id="KW-1185">Reference proteome</keyword>
<protein>
    <submittedName>
        <fullName evidence="1">Uncharacterized protein</fullName>
    </submittedName>
</protein>
<evidence type="ECO:0000313" key="1">
    <source>
        <dbReference type="EMBL" id="KAJ1900748.1"/>
    </source>
</evidence>
<dbReference type="EMBL" id="JANBPG010000062">
    <property type="protein sequence ID" value="KAJ1900748.1"/>
    <property type="molecule type" value="Genomic_DNA"/>
</dbReference>
<gene>
    <name evidence="1" type="ORF">LPJ66_001260</name>
</gene>
<proteinExistence type="predicted"/>
<dbReference type="Proteomes" id="UP001150581">
    <property type="component" value="Unassembled WGS sequence"/>
</dbReference>
<reference evidence="1" key="1">
    <citation type="submission" date="2022-07" db="EMBL/GenBank/DDBJ databases">
        <title>Phylogenomic reconstructions and comparative analyses of Kickxellomycotina fungi.</title>
        <authorList>
            <person name="Reynolds N.K."/>
            <person name="Stajich J.E."/>
            <person name="Barry K."/>
            <person name="Grigoriev I.V."/>
            <person name="Crous P."/>
            <person name="Smith M.E."/>
        </authorList>
    </citation>
    <scope>NUCLEOTIDE SEQUENCE</scope>
    <source>
        <strain evidence="1">Benny 63K</strain>
    </source>
</reference>
<name>A0ACC1ITS7_9FUNG</name>
<sequence>MSDSNTSNDILAYTLANLPTSNVCPNVIDADIIAMVNNMTFEEKIGQTMIAKVVDLLNDGVLDMGKVKHFICNLHVGAFYGSPGIMDGKYSWYSPELFSQLTDAVQKFALEHGLRVPIIWGLDSVRGANFVKGAVIFPTGIATAATFNPQHAYNAGRIAAKDTRAAGVHWAFAPVCDLILNKTSSGLYESFVEDPFLSSHMTAASVNGYQGDYKCDRSRVAACVKHFVGCLNVLDEDGFSTCEISKSELFEYFIPPFKAAINVGVVTMMANLGSINEENVISSDYYLQQLLREQLGFRGVLTAYVSMNSKHKFESIIRKGAVDTIVTDHASDCIVRATETLDEDSDCIAKLNVCVARILQLKKDLGLFESPYADPQLASIVGSAQDIEAARNVVRESVTLLKNRNNVLPLKLTERVLFLGPTLNSTRYMGGGWNGPSDNEGDEVYQSFGDTILEGVQEITGCEPLYFKGVDIDSDELIDISAIVKAAKKVDKILIGLGEKTYAGMEGKIDSLKLPPNQLDIVYTVARATHKPIVVVLVGGRPRLLERVADIADGIVQAYLPGTYGGLPIAEILYGKVNPSGRLPYTYPATEAQALATIWNSARADYKPQWAFGYGIGYSHVEYTNFTLSSKLLTLARSITVSVSITNHGPYPQKEPVFLFTSQPSIENKNIHPYRLRIFAKVELRVNETKNMAFELRAEDLAFWATDSKQTIDPAPVLVAINPYTQKDIKTEVTLDVSADAASA</sequence>
<evidence type="ECO:0000313" key="2">
    <source>
        <dbReference type="Proteomes" id="UP001150581"/>
    </source>
</evidence>
<comment type="caution">
    <text evidence="1">The sequence shown here is derived from an EMBL/GenBank/DDBJ whole genome shotgun (WGS) entry which is preliminary data.</text>
</comment>
<organism evidence="1 2">
    <name type="scientific">Kickxella alabastrina</name>
    <dbReference type="NCBI Taxonomy" id="61397"/>
    <lineage>
        <taxon>Eukaryota</taxon>
        <taxon>Fungi</taxon>
        <taxon>Fungi incertae sedis</taxon>
        <taxon>Zoopagomycota</taxon>
        <taxon>Kickxellomycotina</taxon>
        <taxon>Kickxellomycetes</taxon>
        <taxon>Kickxellales</taxon>
        <taxon>Kickxellaceae</taxon>
        <taxon>Kickxella</taxon>
    </lineage>
</organism>